<evidence type="ECO:0000256" key="6">
    <source>
        <dbReference type="ARBA" id="ARBA00022741"/>
    </source>
</evidence>
<dbReference type="CDD" id="cd18791">
    <property type="entry name" value="SF2_C_RHA"/>
    <property type="match status" value="1"/>
</dbReference>
<dbReference type="Gene3D" id="2.30.30.140">
    <property type="match status" value="1"/>
</dbReference>
<dbReference type="OrthoDB" id="66977at2759"/>
<sequence>MEEEDLFDEFACDDLENLQISSSQNSQNSTGEENKKRPKKQPPSTTPSYDSTGGLRRRGPRTPRNGSAISSRSSISGSSSLSSVSGSGSINGSRSSSSGGIKQDKFSDVDESRDRSHVASNISANSAGFSKFGSEAHSRVSAYQDSRIQPDVRYGQAKLSRAAQTTEIYKKYYTQQRGAGGVPTGKLIIPENVGRDDQGRPLPIMESSEDILQNFDRQQVTLISGETGSGKSTVVPQLIMDHMVKNNQGGCIWVTQPRRIAAITIAERVANSRKPNWRAVGQGLVGYQVGLDKNACQDSRIIYMTPGIVSCKMQSDRELRSVRCLIIDEVHERDVETEMLLLLAKHLIRINKDIRVILMSATMTPEQFKKYLTVGDVEPAVVKAMFPNRNSEPVVFYAQQDNTEISPAQRTLCIDILKGLDDLEFKRNADEPGAVLIFLPGLYEINSMKRLIQNVARQYNLDFTVERLHSSLPRDRDTMNRIITKQNNPPGRWRRKIVLSTNMGESSITISDCSYVIDFCLTKYTTKHDTAKLTRLVQNWASKEMCEQRSGRAGRTKDGMCFRIIDKKFWDFHIPNTQKEEILRVPLDSCVLLGKSVFPNSKPIDFLKDALARPNDTEVLEAVRSLKEVGALTMTASSRQETDNESDMALTSEDLEDGMLTPFGKLMNLLPIDQTCVRLIQLGYMVGMTYEAIIIAACSSVEAFWNYNKDVCEDEKDNAEYINAYKSRLYWASGTYSDHIAMMNAFLSWYQKMPETYMKNYTKREHKFPKLIRNPQYPSQLLTDQRKEIEWTQKMGLNAKALREVHMLCEDIIKRLISAGYHLGDEETFLDRLNSTRAHERSKPNSYLSLLKILIAGSTYPYWFNLGEVVETEATKDSNAFNGTTTVYFKGVSPHENYKVGSSILRRFRNCGPVSRLYFDDTRIFVEFASEVDTPEIFPSKSSLNKFYEKKHYSEFGNVSPAVICAMKLSRRRGESSSFMRFYMNEDLKPVEQMGARFFWYDVLGMHHKLAIPKMNRHKKKYFATVSAFENLVEFYAVEQGFEDIRDKMEEGISRLQMANKLQPFSFPVEKLAMVLAPFGDNESRTYHRAVVLAEDIDNGNGSPKVLVRYVDYGNRDLVDYNDLRVLDPKISYKEICIADTEWLAVRYKLRGVQPVQNTPKRYEYQLYDGTHCQIDIYSTVRGEYVLADVTVEGQNISEKIVQEGYCQWKEENKADQTLRFDSSTNVWHLSLLIAL</sequence>
<dbReference type="InterPro" id="IPR001650">
    <property type="entry name" value="Helicase_C-like"/>
</dbReference>
<feature type="compositionally biased region" description="Basic and acidic residues" evidence="15">
    <location>
        <begin position="102"/>
        <end position="117"/>
    </location>
</feature>
<dbReference type="Pfam" id="PF00271">
    <property type="entry name" value="Helicase_C"/>
    <property type="match status" value="1"/>
</dbReference>
<dbReference type="GO" id="GO:0005524">
    <property type="term" value="F:ATP binding"/>
    <property type="evidence" value="ECO:0007669"/>
    <property type="project" value="UniProtKB-KW"/>
</dbReference>
<keyword evidence="6" id="KW-0547">Nucleotide-binding</keyword>
<evidence type="ECO:0000256" key="5">
    <source>
        <dbReference type="ARBA" id="ARBA00022490"/>
    </source>
</evidence>
<dbReference type="Gene3D" id="3.40.50.300">
    <property type="entry name" value="P-loop containing nucleotide triphosphate hydrolases"/>
    <property type="match status" value="2"/>
</dbReference>
<dbReference type="CDD" id="cd17917">
    <property type="entry name" value="DEXHc_RHA-like"/>
    <property type="match status" value="1"/>
</dbReference>
<feature type="domain" description="Tudor" evidence="16">
    <location>
        <begin position="1066"/>
        <end position="1134"/>
    </location>
</feature>
<dbReference type="Gene3D" id="1.20.120.1080">
    <property type="match status" value="1"/>
</dbReference>
<evidence type="ECO:0000256" key="9">
    <source>
        <dbReference type="ARBA" id="ARBA00022806"/>
    </source>
</evidence>
<dbReference type="EMBL" id="FN653019">
    <property type="protein sequence ID" value="CBY22626.1"/>
    <property type="molecule type" value="Genomic_DNA"/>
</dbReference>
<dbReference type="CDD" id="cd20379">
    <property type="entry name" value="Tudor_dTUD-like"/>
    <property type="match status" value="1"/>
</dbReference>
<protein>
    <recommendedName>
        <fullName evidence="3">RNA helicase</fullName>
        <ecNumber evidence="3">3.6.4.13</ecNumber>
    </recommendedName>
</protein>
<dbReference type="InterPro" id="IPR014001">
    <property type="entry name" value="Helicase_ATP-bd"/>
</dbReference>
<feature type="region of interest" description="Disordered" evidence="15">
    <location>
        <begin position="1"/>
        <end position="120"/>
    </location>
</feature>
<dbReference type="GO" id="GO:0030154">
    <property type="term" value="P:cell differentiation"/>
    <property type="evidence" value="ECO:0007669"/>
    <property type="project" value="UniProtKB-KW"/>
</dbReference>
<evidence type="ECO:0000256" key="1">
    <source>
        <dbReference type="ARBA" id="ARBA00004496"/>
    </source>
</evidence>
<organism evidence="19">
    <name type="scientific">Oikopleura dioica</name>
    <name type="common">Tunicate</name>
    <dbReference type="NCBI Taxonomy" id="34765"/>
    <lineage>
        <taxon>Eukaryota</taxon>
        <taxon>Metazoa</taxon>
        <taxon>Chordata</taxon>
        <taxon>Tunicata</taxon>
        <taxon>Appendicularia</taxon>
        <taxon>Copelata</taxon>
        <taxon>Oikopleuridae</taxon>
        <taxon>Oikopleura</taxon>
    </lineage>
</organism>
<dbReference type="InterPro" id="IPR035437">
    <property type="entry name" value="SNase_OB-fold_sf"/>
</dbReference>
<dbReference type="GO" id="GO:0007283">
    <property type="term" value="P:spermatogenesis"/>
    <property type="evidence" value="ECO:0007669"/>
    <property type="project" value="UniProtKB-KW"/>
</dbReference>
<dbReference type="GO" id="GO:0005737">
    <property type="term" value="C:cytoplasm"/>
    <property type="evidence" value="ECO:0007669"/>
    <property type="project" value="UniProtKB-SubCell"/>
</dbReference>
<dbReference type="InterPro" id="IPR002999">
    <property type="entry name" value="Tudor"/>
</dbReference>
<keyword evidence="9" id="KW-0347">Helicase</keyword>
<keyword evidence="5" id="KW-0963">Cytoplasm</keyword>
<evidence type="ECO:0000256" key="13">
    <source>
        <dbReference type="ARBA" id="ARBA00023254"/>
    </source>
</evidence>
<dbReference type="AlphaFoldDB" id="E4WZN0"/>
<dbReference type="SMART" id="SM00490">
    <property type="entry name" value="HELICc"/>
    <property type="match status" value="1"/>
</dbReference>
<keyword evidence="20" id="KW-1185">Reference proteome</keyword>
<dbReference type="SUPFAM" id="SSF52540">
    <property type="entry name" value="P-loop containing nucleoside triphosphate hydrolases"/>
    <property type="match status" value="1"/>
</dbReference>
<dbReference type="SMART" id="SM00847">
    <property type="entry name" value="HA2"/>
    <property type="match status" value="1"/>
</dbReference>
<dbReference type="GO" id="GO:0016787">
    <property type="term" value="F:hydrolase activity"/>
    <property type="evidence" value="ECO:0007669"/>
    <property type="project" value="UniProtKB-KW"/>
</dbReference>
<keyword evidence="7" id="KW-0221">Differentiation</keyword>
<dbReference type="SUPFAM" id="SSF63748">
    <property type="entry name" value="Tudor/PWWP/MBT"/>
    <property type="match status" value="1"/>
</dbReference>
<proteinExistence type="inferred from homology"/>
<evidence type="ECO:0000256" key="2">
    <source>
        <dbReference type="ARBA" id="ARBA00008792"/>
    </source>
</evidence>
<comment type="catalytic activity">
    <reaction evidence="14">
        <text>ATP + H2O = ADP + phosphate + H(+)</text>
        <dbReference type="Rhea" id="RHEA:13065"/>
        <dbReference type="ChEBI" id="CHEBI:15377"/>
        <dbReference type="ChEBI" id="CHEBI:15378"/>
        <dbReference type="ChEBI" id="CHEBI:30616"/>
        <dbReference type="ChEBI" id="CHEBI:43474"/>
        <dbReference type="ChEBI" id="CHEBI:456216"/>
        <dbReference type="EC" id="3.6.4.13"/>
    </reaction>
</comment>
<dbReference type="Pfam" id="PF00567">
    <property type="entry name" value="TUDOR"/>
    <property type="match status" value="1"/>
</dbReference>
<reference evidence="19" key="1">
    <citation type="journal article" date="2010" name="Science">
        <title>Plasticity of animal genome architecture unmasked by rapid evolution of a pelagic tunicate.</title>
        <authorList>
            <person name="Denoeud F."/>
            <person name="Henriet S."/>
            <person name="Mungpakdee S."/>
            <person name="Aury J.M."/>
            <person name="Da Silva C."/>
            <person name="Brinkmann H."/>
            <person name="Mikhaleva J."/>
            <person name="Olsen L.C."/>
            <person name="Jubin C."/>
            <person name="Canestro C."/>
            <person name="Bouquet J.M."/>
            <person name="Danks G."/>
            <person name="Poulain J."/>
            <person name="Campsteijn C."/>
            <person name="Adamski M."/>
            <person name="Cross I."/>
            <person name="Yadetie F."/>
            <person name="Muffato M."/>
            <person name="Louis A."/>
            <person name="Butcher S."/>
            <person name="Tsagkogeorga G."/>
            <person name="Konrad A."/>
            <person name="Singh S."/>
            <person name="Jensen M.F."/>
            <person name="Cong E.H."/>
            <person name="Eikeseth-Otteraa H."/>
            <person name="Noel B."/>
            <person name="Anthouard V."/>
            <person name="Porcel B.M."/>
            <person name="Kachouri-Lafond R."/>
            <person name="Nishino A."/>
            <person name="Ugolini M."/>
            <person name="Chourrout P."/>
            <person name="Nishida H."/>
            <person name="Aasland R."/>
            <person name="Huzurbazar S."/>
            <person name="Westhof E."/>
            <person name="Delsuc F."/>
            <person name="Lehrach H."/>
            <person name="Reinhardt R."/>
            <person name="Weissenbach J."/>
            <person name="Roy S.W."/>
            <person name="Artiguenave F."/>
            <person name="Postlethwait J.H."/>
            <person name="Manak J.R."/>
            <person name="Thompson E.M."/>
            <person name="Jaillon O."/>
            <person name="Du Pasquier L."/>
            <person name="Boudinot P."/>
            <person name="Liberles D.A."/>
            <person name="Volff J.N."/>
            <person name="Philippe H."/>
            <person name="Lenhard B."/>
            <person name="Roest Crollius H."/>
            <person name="Wincker P."/>
            <person name="Chourrout D."/>
        </authorList>
    </citation>
    <scope>NUCLEOTIDE SEQUENCE [LARGE SCALE GENOMIC DNA]</scope>
</reference>
<evidence type="ECO:0000259" key="16">
    <source>
        <dbReference type="PROSITE" id="PS50304"/>
    </source>
</evidence>
<dbReference type="SMART" id="SM00487">
    <property type="entry name" value="DEXDc"/>
    <property type="match status" value="1"/>
</dbReference>
<dbReference type="EC" id="3.6.4.13" evidence="3"/>
<evidence type="ECO:0000313" key="20">
    <source>
        <dbReference type="Proteomes" id="UP000001307"/>
    </source>
</evidence>
<feature type="compositionally biased region" description="Polar residues" evidence="15">
    <location>
        <begin position="42"/>
        <end position="51"/>
    </location>
</feature>
<evidence type="ECO:0000256" key="7">
    <source>
        <dbReference type="ARBA" id="ARBA00022782"/>
    </source>
</evidence>
<dbReference type="Proteomes" id="UP000001307">
    <property type="component" value="Unassembled WGS sequence"/>
</dbReference>
<evidence type="ECO:0000256" key="4">
    <source>
        <dbReference type="ARBA" id="ARBA00022473"/>
    </source>
</evidence>
<keyword evidence="13" id="KW-0469">Meiosis</keyword>
<dbReference type="PROSITE" id="PS51192">
    <property type="entry name" value="HELICASE_ATP_BIND_1"/>
    <property type="match status" value="1"/>
</dbReference>
<comment type="similarity">
    <text evidence="2">Belongs to the DEAD box helicase family. DEAH subfamily.</text>
</comment>
<evidence type="ECO:0000256" key="3">
    <source>
        <dbReference type="ARBA" id="ARBA00012552"/>
    </source>
</evidence>
<keyword evidence="10" id="KW-0067">ATP-binding</keyword>
<dbReference type="GO" id="GO:0003724">
    <property type="term" value="F:RNA helicase activity"/>
    <property type="evidence" value="ECO:0007669"/>
    <property type="project" value="UniProtKB-EC"/>
</dbReference>
<dbReference type="GO" id="GO:0031047">
    <property type="term" value="P:regulatory ncRNA-mediated gene silencing"/>
    <property type="evidence" value="ECO:0007669"/>
    <property type="project" value="UniProtKB-KW"/>
</dbReference>
<feature type="compositionally biased region" description="Acidic residues" evidence="15">
    <location>
        <begin position="1"/>
        <end position="16"/>
    </location>
</feature>
<evidence type="ECO:0000259" key="18">
    <source>
        <dbReference type="PROSITE" id="PS51194"/>
    </source>
</evidence>
<dbReference type="InParanoid" id="E4WZN0"/>
<dbReference type="Pfam" id="PF00270">
    <property type="entry name" value="DEAD"/>
    <property type="match status" value="1"/>
</dbReference>
<evidence type="ECO:0000256" key="10">
    <source>
        <dbReference type="ARBA" id="ARBA00022840"/>
    </source>
</evidence>
<dbReference type="PROSITE" id="PS51194">
    <property type="entry name" value="HELICASE_CTER"/>
    <property type="match status" value="1"/>
</dbReference>
<dbReference type="InterPro" id="IPR011545">
    <property type="entry name" value="DEAD/DEAH_box_helicase_dom"/>
</dbReference>
<feature type="domain" description="Helicase ATP-binding" evidence="17">
    <location>
        <begin position="212"/>
        <end position="381"/>
    </location>
</feature>
<dbReference type="InterPro" id="IPR027417">
    <property type="entry name" value="P-loop_NTPase"/>
</dbReference>
<evidence type="ECO:0000256" key="11">
    <source>
        <dbReference type="ARBA" id="ARBA00022871"/>
    </source>
</evidence>
<keyword evidence="11" id="KW-0744">Spermatogenesis</keyword>
<keyword evidence="4" id="KW-0217">Developmental protein</keyword>
<comment type="subcellular location">
    <subcellularLocation>
        <location evidence="1">Cytoplasm</location>
    </subcellularLocation>
</comment>
<gene>
    <name evidence="19" type="ORF">GSOID_T00013394001</name>
</gene>
<dbReference type="PANTHER" id="PTHR18934">
    <property type="entry name" value="ATP-DEPENDENT RNA HELICASE"/>
    <property type="match status" value="1"/>
</dbReference>
<evidence type="ECO:0000259" key="17">
    <source>
        <dbReference type="PROSITE" id="PS51192"/>
    </source>
</evidence>
<evidence type="ECO:0000256" key="14">
    <source>
        <dbReference type="ARBA" id="ARBA00047984"/>
    </source>
</evidence>
<accession>E4WZN0</accession>
<name>E4WZN0_OIKDI</name>
<evidence type="ECO:0000256" key="8">
    <source>
        <dbReference type="ARBA" id="ARBA00022801"/>
    </source>
</evidence>
<feature type="domain" description="Helicase C-terminal" evidence="18">
    <location>
        <begin position="415"/>
        <end position="598"/>
    </location>
</feature>
<dbReference type="PROSITE" id="PS50304">
    <property type="entry name" value="TUDOR"/>
    <property type="match status" value="1"/>
</dbReference>
<dbReference type="GO" id="GO:0003723">
    <property type="term" value="F:RNA binding"/>
    <property type="evidence" value="ECO:0007669"/>
    <property type="project" value="TreeGrafter"/>
</dbReference>
<dbReference type="InterPro" id="IPR007502">
    <property type="entry name" value="Helicase-assoc_dom"/>
</dbReference>
<keyword evidence="12" id="KW-0943">RNA-mediated gene silencing</keyword>
<evidence type="ECO:0000256" key="12">
    <source>
        <dbReference type="ARBA" id="ARBA00023158"/>
    </source>
</evidence>
<evidence type="ECO:0000256" key="15">
    <source>
        <dbReference type="SAM" id="MobiDB-lite"/>
    </source>
</evidence>
<dbReference type="Gene3D" id="2.40.50.90">
    <property type="match status" value="1"/>
</dbReference>
<evidence type="ECO:0000313" key="19">
    <source>
        <dbReference type="EMBL" id="CBY22626.1"/>
    </source>
</evidence>
<feature type="compositionally biased region" description="Low complexity" evidence="15">
    <location>
        <begin position="62"/>
        <end position="101"/>
    </location>
</feature>
<dbReference type="PANTHER" id="PTHR18934:SF113">
    <property type="entry name" value="ATP-DEPENDENT RNA HELICASE TDRD9"/>
    <property type="match status" value="1"/>
</dbReference>
<dbReference type="GO" id="GO:0051321">
    <property type="term" value="P:meiotic cell cycle"/>
    <property type="evidence" value="ECO:0007669"/>
    <property type="project" value="UniProtKB-KW"/>
</dbReference>
<keyword evidence="8" id="KW-0378">Hydrolase</keyword>